<dbReference type="Proteomes" id="UP001367676">
    <property type="component" value="Unassembled WGS sequence"/>
</dbReference>
<keyword evidence="3" id="KW-1185">Reference proteome</keyword>
<feature type="compositionally biased region" description="Polar residues" evidence="1">
    <location>
        <begin position="25"/>
        <end position="43"/>
    </location>
</feature>
<dbReference type="AlphaFoldDB" id="A0AAN9XZV2"/>
<evidence type="ECO:0000256" key="1">
    <source>
        <dbReference type="SAM" id="MobiDB-lite"/>
    </source>
</evidence>
<gene>
    <name evidence="2" type="ORF">V9T40_011806</name>
</gene>
<reference evidence="2 3" key="1">
    <citation type="submission" date="2024-03" db="EMBL/GenBank/DDBJ databases">
        <title>Adaptation during the transition from Ophiocordyceps entomopathogen to insect associate is accompanied by gene loss and intensified selection.</title>
        <authorList>
            <person name="Ward C.M."/>
            <person name="Onetto C.A."/>
            <person name="Borneman A.R."/>
        </authorList>
    </citation>
    <scope>NUCLEOTIDE SEQUENCE [LARGE SCALE GENOMIC DNA]</scope>
    <source>
        <strain evidence="2">AWRI1</strain>
        <tissue evidence="2">Single Adult Female</tissue>
    </source>
</reference>
<protein>
    <submittedName>
        <fullName evidence="2">Uncharacterized protein</fullName>
    </submittedName>
</protein>
<name>A0AAN9XZV2_9HEMI</name>
<accession>A0AAN9XZV2</accession>
<evidence type="ECO:0000313" key="2">
    <source>
        <dbReference type="EMBL" id="KAK7575520.1"/>
    </source>
</evidence>
<feature type="region of interest" description="Disordered" evidence="1">
    <location>
        <begin position="1"/>
        <end position="69"/>
    </location>
</feature>
<dbReference type="EMBL" id="JBBCAQ010000036">
    <property type="protein sequence ID" value="KAK7575520.1"/>
    <property type="molecule type" value="Genomic_DNA"/>
</dbReference>
<comment type="caution">
    <text evidence="2">The sequence shown here is derived from an EMBL/GenBank/DDBJ whole genome shotgun (WGS) entry which is preliminary data.</text>
</comment>
<organism evidence="2 3">
    <name type="scientific">Parthenolecanium corni</name>
    <dbReference type="NCBI Taxonomy" id="536013"/>
    <lineage>
        <taxon>Eukaryota</taxon>
        <taxon>Metazoa</taxon>
        <taxon>Ecdysozoa</taxon>
        <taxon>Arthropoda</taxon>
        <taxon>Hexapoda</taxon>
        <taxon>Insecta</taxon>
        <taxon>Pterygota</taxon>
        <taxon>Neoptera</taxon>
        <taxon>Paraneoptera</taxon>
        <taxon>Hemiptera</taxon>
        <taxon>Sternorrhyncha</taxon>
        <taxon>Coccoidea</taxon>
        <taxon>Coccidae</taxon>
        <taxon>Parthenolecanium</taxon>
    </lineage>
</organism>
<evidence type="ECO:0000313" key="3">
    <source>
        <dbReference type="Proteomes" id="UP001367676"/>
    </source>
</evidence>
<sequence>MLTLEKPGLTRLREGPDGVIYDATRITSKDQVASSDTNQNEQTGAHGCQNGVQPRHHGEVDGPASAKTL</sequence>
<proteinExistence type="predicted"/>